<sequence>MGEYEPEDSRDVTLKPGHEPGGIKRTGPQEDEARRTASGEPDHAPRDQQKHPPVRKGDMMDQAKQQSAQSQSQGSQSQSQSQGQSQGPSSAAQDGEPRPQASAGLNNDIETGPLAGNQPQAKDNHVGAAKPTYDQYEVNSPTNMHQDAADEDRRRAQAAAQNDSSLDKGLGRDRSADASDRIEEDEEERGYGGATEERVEKLKE</sequence>
<gene>
    <name evidence="2" type="ORF">EG799_08320</name>
</gene>
<dbReference type="EMBL" id="RPFZ01000001">
    <property type="protein sequence ID" value="RPF71624.1"/>
    <property type="molecule type" value="Genomic_DNA"/>
</dbReference>
<feature type="region of interest" description="Disordered" evidence="1">
    <location>
        <begin position="1"/>
        <end position="204"/>
    </location>
</feature>
<comment type="caution">
    <text evidence="2">The sequence shown here is derived from an EMBL/GenBank/DDBJ whole genome shotgun (WGS) entry which is preliminary data.</text>
</comment>
<evidence type="ECO:0000313" key="2">
    <source>
        <dbReference type="EMBL" id="RPF71624.1"/>
    </source>
</evidence>
<reference evidence="2 3" key="1">
    <citation type="submission" date="2018-11" db="EMBL/GenBank/DDBJ databases">
        <title>Erythrobacter spongiae sp. nov., isolated from a marine sponge.</title>
        <authorList>
            <person name="Zhuang L."/>
            <person name="Luo L."/>
        </authorList>
    </citation>
    <scope>NUCLEOTIDE SEQUENCE [LARGE SCALE GENOMIC DNA]</scope>
    <source>
        <strain evidence="2 3">HN-E23</strain>
    </source>
</reference>
<proteinExistence type="predicted"/>
<accession>A0A3N5CRB8</accession>
<organism evidence="2 3">
    <name type="scientific">Aurantiacibacter spongiae</name>
    <dbReference type="NCBI Taxonomy" id="2488860"/>
    <lineage>
        <taxon>Bacteria</taxon>
        <taxon>Pseudomonadati</taxon>
        <taxon>Pseudomonadota</taxon>
        <taxon>Alphaproteobacteria</taxon>
        <taxon>Sphingomonadales</taxon>
        <taxon>Erythrobacteraceae</taxon>
        <taxon>Aurantiacibacter</taxon>
    </lineage>
</organism>
<feature type="compositionally biased region" description="Low complexity" evidence="1">
    <location>
        <begin position="65"/>
        <end position="93"/>
    </location>
</feature>
<feature type="compositionally biased region" description="Basic and acidic residues" evidence="1">
    <location>
        <begin position="165"/>
        <end position="181"/>
    </location>
</feature>
<dbReference type="Proteomes" id="UP000275232">
    <property type="component" value="Unassembled WGS sequence"/>
</dbReference>
<dbReference type="AlphaFoldDB" id="A0A3N5CRB8"/>
<feature type="compositionally biased region" description="Basic and acidic residues" evidence="1">
    <location>
        <begin position="195"/>
        <end position="204"/>
    </location>
</feature>
<dbReference type="OrthoDB" id="7410755at2"/>
<evidence type="ECO:0000313" key="3">
    <source>
        <dbReference type="Proteomes" id="UP000275232"/>
    </source>
</evidence>
<feature type="compositionally biased region" description="Basic and acidic residues" evidence="1">
    <location>
        <begin position="7"/>
        <end position="61"/>
    </location>
</feature>
<protein>
    <submittedName>
        <fullName evidence="2">Uncharacterized protein</fullName>
    </submittedName>
</protein>
<evidence type="ECO:0000256" key="1">
    <source>
        <dbReference type="SAM" id="MobiDB-lite"/>
    </source>
</evidence>
<keyword evidence="3" id="KW-1185">Reference proteome</keyword>
<dbReference type="RefSeq" id="WP_123880262.1">
    <property type="nucleotide sequence ID" value="NZ_RPFZ01000001.1"/>
</dbReference>
<name>A0A3N5CRB8_9SPHN</name>